<protein>
    <submittedName>
        <fullName evidence="4">Predicted protein</fullName>
    </submittedName>
</protein>
<dbReference type="PANTHER" id="PTHR21431">
    <property type="entry name" value="PREFOLDIN SUBUNIT 6"/>
    <property type="match status" value="1"/>
</dbReference>
<dbReference type="InterPro" id="IPR009053">
    <property type="entry name" value="Prefoldin"/>
</dbReference>
<proteinExistence type="inferred from homology"/>
<evidence type="ECO:0000256" key="1">
    <source>
        <dbReference type="ARBA" id="ARBA00008045"/>
    </source>
</evidence>
<dbReference type="VEuPathDB" id="AmoebaDB:NAEGRDRAFT_5238"/>
<dbReference type="KEGG" id="ngr:NAEGRDRAFT_5238"/>
<dbReference type="RefSeq" id="XP_002678971.1">
    <property type="nucleotide sequence ID" value="XM_002678925.1"/>
</dbReference>
<evidence type="ECO:0000256" key="2">
    <source>
        <dbReference type="ARBA" id="ARBA00023186"/>
    </source>
</evidence>
<dbReference type="GeneID" id="8859467"/>
<feature type="non-terminal residue" evidence="4">
    <location>
        <position position="82"/>
    </location>
</feature>
<dbReference type="OrthoDB" id="248120at2759"/>
<dbReference type="Pfam" id="PF01920">
    <property type="entry name" value="Prefoldin_2"/>
    <property type="match status" value="1"/>
</dbReference>
<dbReference type="EMBL" id="GG738859">
    <property type="protein sequence ID" value="EFC46227.1"/>
    <property type="molecule type" value="Genomic_DNA"/>
</dbReference>
<gene>
    <name evidence="4" type="ORF">NAEGRDRAFT_5238</name>
</gene>
<dbReference type="InParanoid" id="D2VA13"/>
<comment type="similarity">
    <text evidence="1">Belongs to the prefoldin subunit beta family.</text>
</comment>
<dbReference type="GO" id="GO:0005737">
    <property type="term" value="C:cytoplasm"/>
    <property type="evidence" value="ECO:0007669"/>
    <property type="project" value="TreeGrafter"/>
</dbReference>
<dbReference type="GO" id="GO:0051087">
    <property type="term" value="F:protein-folding chaperone binding"/>
    <property type="evidence" value="ECO:0007669"/>
    <property type="project" value="TreeGrafter"/>
</dbReference>
<dbReference type="GO" id="GO:0051082">
    <property type="term" value="F:unfolded protein binding"/>
    <property type="evidence" value="ECO:0007669"/>
    <property type="project" value="InterPro"/>
</dbReference>
<accession>D2VA13</accession>
<dbReference type="AlphaFoldDB" id="D2VA13"/>
<evidence type="ECO:0000313" key="4">
    <source>
        <dbReference type="EMBL" id="EFC46227.1"/>
    </source>
</evidence>
<evidence type="ECO:0000256" key="3">
    <source>
        <dbReference type="SAM" id="Coils"/>
    </source>
</evidence>
<dbReference type="InterPro" id="IPR002777">
    <property type="entry name" value="PFD_beta-like"/>
</dbReference>
<feature type="non-terminal residue" evidence="4">
    <location>
        <position position="1"/>
    </location>
</feature>
<reference evidence="4 5" key="1">
    <citation type="journal article" date="2010" name="Cell">
        <title>The genome of Naegleria gruberi illuminates early eukaryotic versatility.</title>
        <authorList>
            <person name="Fritz-Laylin L.K."/>
            <person name="Prochnik S.E."/>
            <person name="Ginger M.L."/>
            <person name="Dacks J.B."/>
            <person name="Carpenter M.L."/>
            <person name="Field M.C."/>
            <person name="Kuo A."/>
            <person name="Paredez A."/>
            <person name="Chapman J."/>
            <person name="Pham J."/>
            <person name="Shu S."/>
            <person name="Neupane R."/>
            <person name="Cipriano M."/>
            <person name="Mancuso J."/>
            <person name="Tu H."/>
            <person name="Salamov A."/>
            <person name="Lindquist E."/>
            <person name="Shapiro H."/>
            <person name="Lucas S."/>
            <person name="Grigoriev I.V."/>
            <person name="Cande W.Z."/>
            <person name="Fulton C."/>
            <person name="Rokhsar D.S."/>
            <person name="Dawson S.C."/>
        </authorList>
    </citation>
    <scope>NUCLEOTIDE SEQUENCE [LARGE SCALE GENOMIC DNA]</scope>
    <source>
        <strain evidence="4 5">NEG-M</strain>
    </source>
</reference>
<keyword evidence="2" id="KW-0143">Chaperone</keyword>
<dbReference type="PANTHER" id="PTHR21431:SF0">
    <property type="entry name" value="PREFOLDIN SUBUNIT 6"/>
    <property type="match status" value="1"/>
</dbReference>
<dbReference type="SUPFAM" id="SSF46579">
    <property type="entry name" value="Prefoldin"/>
    <property type="match status" value="1"/>
</dbReference>
<name>D2VA13_NAEGR</name>
<dbReference type="Proteomes" id="UP000006671">
    <property type="component" value="Unassembled WGS sequence"/>
</dbReference>
<organism evidence="5">
    <name type="scientific">Naegleria gruberi</name>
    <name type="common">Amoeba</name>
    <dbReference type="NCBI Taxonomy" id="5762"/>
    <lineage>
        <taxon>Eukaryota</taxon>
        <taxon>Discoba</taxon>
        <taxon>Heterolobosea</taxon>
        <taxon>Tetramitia</taxon>
        <taxon>Eutetramitia</taxon>
        <taxon>Vahlkampfiidae</taxon>
        <taxon>Naegleria</taxon>
    </lineage>
</organism>
<dbReference type="GO" id="GO:0016272">
    <property type="term" value="C:prefoldin complex"/>
    <property type="evidence" value="ECO:0007669"/>
    <property type="project" value="InterPro"/>
</dbReference>
<dbReference type="CDD" id="cd23161">
    <property type="entry name" value="Prefoldin_6"/>
    <property type="match status" value="1"/>
</dbReference>
<dbReference type="GO" id="GO:0051131">
    <property type="term" value="P:chaperone-mediated protein complex assembly"/>
    <property type="evidence" value="ECO:0007669"/>
    <property type="project" value="TreeGrafter"/>
</dbReference>
<keyword evidence="3" id="KW-0175">Coiled coil</keyword>
<dbReference type="GO" id="GO:0006457">
    <property type="term" value="P:protein folding"/>
    <property type="evidence" value="ECO:0007669"/>
    <property type="project" value="InterPro"/>
</dbReference>
<feature type="coiled-coil region" evidence="3">
    <location>
        <begin position="48"/>
        <end position="82"/>
    </location>
</feature>
<keyword evidence="5" id="KW-1185">Reference proteome</keyword>
<evidence type="ECO:0000313" key="5">
    <source>
        <dbReference type="Proteomes" id="UP000006671"/>
    </source>
</evidence>
<sequence>EVQVILAKQQSLLAQKNENDTVKLEFDLIDETSDEVEVYKLIGPVLIKQDAAEAKSNVEKRLEFIKKEVENADKKIEESLKK</sequence>
<dbReference type="STRING" id="5762.D2VA13"/>
<dbReference type="FunCoup" id="D2VA13">
    <property type="interactions" value="450"/>
</dbReference>
<dbReference type="Gene3D" id="1.10.287.370">
    <property type="match status" value="1"/>
</dbReference>